<reference evidence="1 2" key="1">
    <citation type="submission" date="2023-10" db="EMBL/GenBank/DDBJ databases">
        <title>Psychrosphaera aquimaarina strain SW33 isolated from seawater.</title>
        <authorList>
            <person name="Bayburt H."/>
            <person name="Kim J.M."/>
            <person name="Choi B.J."/>
            <person name="Jeon C.O."/>
        </authorList>
    </citation>
    <scope>NUCLEOTIDE SEQUENCE [LARGE SCALE GENOMIC DNA]</scope>
    <source>
        <strain evidence="1 2">KCTC 52743</strain>
    </source>
</reference>
<dbReference type="EMBL" id="JAWCUA010000010">
    <property type="protein sequence ID" value="MDU0114607.1"/>
    <property type="molecule type" value="Genomic_DNA"/>
</dbReference>
<organism evidence="1 2">
    <name type="scientific">Psychrosphaera aquimarina</name>
    <dbReference type="NCBI Taxonomy" id="2044854"/>
    <lineage>
        <taxon>Bacteria</taxon>
        <taxon>Pseudomonadati</taxon>
        <taxon>Pseudomonadota</taxon>
        <taxon>Gammaproteobacteria</taxon>
        <taxon>Alteromonadales</taxon>
        <taxon>Pseudoalteromonadaceae</taxon>
        <taxon>Psychrosphaera</taxon>
    </lineage>
</organism>
<comment type="caution">
    <text evidence="1">The sequence shown here is derived from an EMBL/GenBank/DDBJ whole genome shotgun (WGS) entry which is preliminary data.</text>
</comment>
<protein>
    <submittedName>
        <fullName evidence="1">Uncharacterized protein</fullName>
    </submittedName>
</protein>
<sequence>MEFWDQSDYLFYRTQKIESSVNTPVTYIPSSHDYYEYDGEFLRFELVDPFSNQINSEAQGEVLIEEATISKNQFNGSFRRWLREDVSQVDKYLWREGIYLNNSIFNVVEYDANGFNVYEGFYSTRQEESVSDLSVSIPSILDVLNFFHDGDYTTEESEYHRFAHLSSIGSSYSILNREWYVYENDKSALTIKYEKSNYTAGEVIEIDVSQVNDLQALSATFENGLSNDLIVTDGGAVFLFIPFDINDGEQSILLDFQEGSRKEQFGLSINIESAVISGSARDYSVSFIESLIEQLMAVGESGQTIGGEEPSLLISNLQDQLNKVEELTDAELQQLAKLLSALKAEDTSKNSLITKTRSTILLNDDDTFSILECEPEAIRFTKAMARSVIAAGLTTLSIEGAISSGPLGLLSGALVVGGGIAGAATIVYAQDAYNSVSLLYGHCTKWAEADLSSQESVSSSKQAPQMKQLAYRSELNNTQVLSFVNLQTTPMTLNVSYSLSSELEQQVNRIQNFIDDYSSLFPDALINEFSTINRSPSFDVPYTTYSILNTSNQNITGEVTSNGLLFQWSENEILDQSTMFSFDLVYTDESGDHLTTFEALITPNVIPAGAQGRWQVELTVTEDQPPYSGYNDCEDFLASFDPYFSITNTYYLYQDPNLTSPQSINMWGFNRSPMADTLLEADFLYGSMSFDGSFSIDKFFPGGTINVPRTSEGQKTELESIEGELRAFLGNTFLGEGGFCVAEFTATKVSDNVGALPPGVSGVNAQ</sequence>
<name>A0ABU3R4K8_9GAMM</name>
<gene>
    <name evidence="1" type="ORF">RT723_16750</name>
</gene>
<evidence type="ECO:0000313" key="2">
    <source>
        <dbReference type="Proteomes" id="UP001257914"/>
    </source>
</evidence>
<keyword evidence="2" id="KW-1185">Reference proteome</keyword>
<evidence type="ECO:0000313" key="1">
    <source>
        <dbReference type="EMBL" id="MDU0114607.1"/>
    </source>
</evidence>
<dbReference type="RefSeq" id="WP_315948288.1">
    <property type="nucleotide sequence ID" value="NZ_JAWCUA010000010.1"/>
</dbReference>
<proteinExistence type="predicted"/>
<accession>A0ABU3R4K8</accession>
<dbReference type="Proteomes" id="UP001257914">
    <property type="component" value="Unassembled WGS sequence"/>
</dbReference>